<name>A0ACC1NUY6_9HYPO</name>
<protein>
    <submittedName>
        <fullName evidence="1">Uncharacterized protein</fullName>
    </submittedName>
</protein>
<proteinExistence type="predicted"/>
<keyword evidence="2" id="KW-1185">Reference proteome</keyword>
<evidence type="ECO:0000313" key="2">
    <source>
        <dbReference type="Proteomes" id="UP001143910"/>
    </source>
</evidence>
<dbReference type="EMBL" id="JANJQO010000059">
    <property type="protein sequence ID" value="KAJ2982750.1"/>
    <property type="molecule type" value="Genomic_DNA"/>
</dbReference>
<accession>A0ACC1NUY6</accession>
<comment type="caution">
    <text evidence="1">The sequence shown here is derived from an EMBL/GenBank/DDBJ whole genome shotgun (WGS) entry which is preliminary data.</text>
</comment>
<sequence length="320" mass="35804">MAVAPITGMLRRRLILDLSIGLGAGLVMANAFWYGYHVPRRNLRDDYYSKLEEKRAADKHFVLTMDYQVNVYLLQAESTTLPLSSLRRRPVTSCWIRVGSSEAGKLGHGGDMDSALGARILNEVGGGSLEEVLDGLRTCNQKTNYIKNTGITELDEIVSRHFHTTKIGGLTITGRYLPLIYKIASTLASHKALVIIDYEGRFEASRLTCAQSDLEHIYVLRPEARDRDLMANVDRYMLYSKAAKDSAHREFWGTIVIGGPGGDVTAGWKGWLRVDREQVPRFPSDMTIQEALLQRDARQAAVDAAGWQVSSPWGDFIFHE</sequence>
<gene>
    <name evidence="1" type="ORF">NQ176_g1180</name>
</gene>
<evidence type="ECO:0000313" key="1">
    <source>
        <dbReference type="EMBL" id="KAJ2982750.1"/>
    </source>
</evidence>
<dbReference type="Proteomes" id="UP001143910">
    <property type="component" value="Unassembled WGS sequence"/>
</dbReference>
<organism evidence="1 2">
    <name type="scientific">Zarea fungicola</name>
    <dbReference type="NCBI Taxonomy" id="93591"/>
    <lineage>
        <taxon>Eukaryota</taxon>
        <taxon>Fungi</taxon>
        <taxon>Dikarya</taxon>
        <taxon>Ascomycota</taxon>
        <taxon>Pezizomycotina</taxon>
        <taxon>Sordariomycetes</taxon>
        <taxon>Hypocreomycetidae</taxon>
        <taxon>Hypocreales</taxon>
        <taxon>Cordycipitaceae</taxon>
        <taxon>Zarea</taxon>
    </lineage>
</organism>
<reference evidence="1" key="1">
    <citation type="submission" date="2022-08" db="EMBL/GenBank/DDBJ databases">
        <title>Genome Sequence of Lecanicillium fungicola.</title>
        <authorList>
            <person name="Buettner E."/>
        </authorList>
    </citation>
    <scope>NUCLEOTIDE SEQUENCE</scope>
    <source>
        <strain evidence="1">Babe33</strain>
    </source>
</reference>